<dbReference type="EMBL" id="BGPR01054127">
    <property type="protein sequence ID" value="GBO30909.1"/>
    <property type="molecule type" value="Genomic_DNA"/>
</dbReference>
<reference evidence="1 2" key="1">
    <citation type="journal article" date="2019" name="Sci. Rep.">
        <title>Orb-weaving spider Araneus ventricosus genome elucidates the spidroin gene catalogue.</title>
        <authorList>
            <person name="Kono N."/>
            <person name="Nakamura H."/>
            <person name="Ohtoshi R."/>
            <person name="Moran D.A.P."/>
            <person name="Shinohara A."/>
            <person name="Yoshida Y."/>
            <person name="Fujiwara M."/>
            <person name="Mori M."/>
            <person name="Tomita M."/>
            <person name="Arakawa K."/>
        </authorList>
    </citation>
    <scope>NUCLEOTIDE SEQUENCE [LARGE SCALE GENOMIC DNA]</scope>
</reference>
<gene>
    <name evidence="1" type="ORF">AVEN_131773_1</name>
</gene>
<proteinExistence type="predicted"/>
<protein>
    <submittedName>
        <fullName evidence="1">Uncharacterized protein</fullName>
    </submittedName>
</protein>
<sequence>MTRNFTFLWPPMSLDTTPMKFWLREYLKFKEYTSSSMLDSENYVGFERCHETWGSTDPSCHDTCF</sequence>
<comment type="caution">
    <text evidence="1">The sequence shown here is derived from an EMBL/GenBank/DDBJ whole genome shotgun (WGS) entry which is preliminary data.</text>
</comment>
<dbReference type="AlphaFoldDB" id="A0A4Y2W0J3"/>
<feature type="non-terminal residue" evidence="1">
    <location>
        <position position="65"/>
    </location>
</feature>
<evidence type="ECO:0000313" key="1">
    <source>
        <dbReference type="EMBL" id="GBO30909.1"/>
    </source>
</evidence>
<organism evidence="1 2">
    <name type="scientific">Araneus ventricosus</name>
    <name type="common">Orbweaver spider</name>
    <name type="synonym">Epeira ventricosa</name>
    <dbReference type="NCBI Taxonomy" id="182803"/>
    <lineage>
        <taxon>Eukaryota</taxon>
        <taxon>Metazoa</taxon>
        <taxon>Ecdysozoa</taxon>
        <taxon>Arthropoda</taxon>
        <taxon>Chelicerata</taxon>
        <taxon>Arachnida</taxon>
        <taxon>Araneae</taxon>
        <taxon>Araneomorphae</taxon>
        <taxon>Entelegynae</taxon>
        <taxon>Araneoidea</taxon>
        <taxon>Araneidae</taxon>
        <taxon>Araneus</taxon>
    </lineage>
</organism>
<name>A0A4Y2W0J3_ARAVE</name>
<dbReference type="Proteomes" id="UP000499080">
    <property type="component" value="Unassembled WGS sequence"/>
</dbReference>
<keyword evidence="2" id="KW-1185">Reference proteome</keyword>
<accession>A0A4Y2W0J3</accession>
<evidence type="ECO:0000313" key="2">
    <source>
        <dbReference type="Proteomes" id="UP000499080"/>
    </source>
</evidence>